<evidence type="ECO:0000259" key="2">
    <source>
        <dbReference type="Pfam" id="PF12783"/>
    </source>
</evidence>
<sequence length="288" mass="32681">TEELLGRKMQSASVESLPEVLDDSSSLAEHSDSASVHDMDYVNPRGVRFTQSSQKEGVVLVPYGLPCIRELFRFLISLANPHDRHNSEVMMHMGLQLITVALESAPIANYSSLLGLVKDELCRHLFQLLNAERLNLYAASLRACFLLFEGMREHLKFQLEMYIKKLMDIITVENPKMPYEMKEMALEAIVQLWRIPSFVTELYINYDCDFYCSNLFEDLTKLLSKNAFPVSGQLYTTHLLSLEALLTVIDSTEAHCQAKILSNTSQQDKKEMGKTTADNSEKSLESVN</sequence>
<feature type="domain" description="Mon2/Sec7/BIG1-like HUS" evidence="2">
    <location>
        <begin position="66"/>
        <end position="215"/>
    </location>
</feature>
<dbReference type="Proteomes" id="UP000228934">
    <property type="component" value="Unassembled WGS sequence"/>
</dbReference>
<evidence type="ECO:0000313" key="3">
    <source>
        <dbReference type="EMBL" id="PIO25122.1"/>
    </source>
</evidence>
<dbReference type="EMBL" id="KV952171">
    <property type="protein sequence ID" value="PIO25122.1"/>
    <property type="molecule type" value="Genomic_DNA"/>
</dbReference>
<dbReference type="Pfam" id="PF12783">
    <property type="entry name" value="Sec7-like_HUS"/>
    <property type="match status" value="1"/>
</dbReference>
<proteinExistence type="predicted"/>
<feature type="non-terminal residue" evidence="3">
    <location>
        <position position="288"/>
    </location>
</feature>
<dbReference type="PANTHER" id="PTHR10663:SF388">
    <property type="entry name" value="GOLGI-SPECIFIC BREFELDIN A-RESISTANCE GUANINE NUCLEOTIDE EXCHANGE FACTOR 1"/>
    <property type="match status" value="1"/>
</dbReference>
<feature type="region of interest" description="Disordered" evidence="1">
    <location>
        <begin position="267"/>
        <end position="288"/>
    </location>
</feature>
<keyword evidence="4" id="KW-1185">Reference proteome</keyword>
<dbReference type="AlphaFoldDB" id="A0A2G9RB57"/>
<protein>
    <recommendedName>
        <fullName evidence="2">Mon2/Sec7/BIG1-like HUS domain-containing protein</fullName>
    </recommendedName>
</protein>
<gene>
    <name evidence="3" type="ORF">AB205_0135630</name>
</gene>
<organism evidence="3 4">
    <name type="scientific">Aquarana catesbeiana</name>
    <name type="common">American bullfrog</name>
    <name type="synonym">Rana catesbeiana</name>
    <dbReference type="NCBI Taxonomy" id="8400"/>
    <lineage>
        <taxon>Eukaryota</taxon>
        <taxon>Metazoa</taxon>
        <taxon>Chordata</taxon>
        <taxon>Craniata</taxon>
        <taxon>Vertebrata</taxon>
        <taxon>Euteleostomi</taxon>
        <taxon>Amphibia</taxon>
        <taxon>Batrachia</taxon>
        <taxon>Anura</taxon>
        <taxon>Neobatrachia</taxon>
        <taxon>Ranoidea</taxon>
        <taxon>Ranidae</taxon>
        <taxon>Aquarana</taxon>
    </lineage>
</organism>
<evidence type="ECO:0000313" key="4">
    <source>
        <dbReference type="Proteomes" id="UP000228934"/>
    </source>
</evidence>
<feature type="region of interest" description="Disordered" evidence="1">
    <location>
        <begin position="1"/>
        <end position="33"/>
    </location>
</feature>
<evidence type="ECO:0000256" key="1">
    <source>
        <dbReference type="SAM" id="MobiDB-lite"/>
    </source>
</evidence>
<dbReference type="InterPro" id="IPR032691">
    <property type="entry name" value="Mon2/Sec7/BIG1-like_HUS"/>
</dbReference>
<dbReference type="SUPFAM" id="SSF48371">
    <property type="entry name" value="ARM repeat"/>
    <property type="match status" value="1"/>
</dbReference>
<dbReference type="PANTHER" id="PTHR10663">
    <property type="entry name" value="GUANYL-NUCLEOTIDE EXCHANGE FACTOR"/>
    <property type="match status" value="1"/>
</dbReference>
<reference evidence="4" key="1">
    <citation type="journal article" date="2017" name="Nat. Commun.">
        <title>The North American bullfrog draft genome provides insight into hormonal regulation of long noncoding RNA.</title>
        <authorList>
            <person name="Hammond S.A."/>
            <person name="Warren R.L."/>
            <person name="Vandervalk B.P."/>
            <person name="Kucuk E."/>
            <person name="Khan H."/>
            <person name="Gibb E.A."/>
            <person name="Pandoh P."/>
            <person name="Kirk H."/>
            <person name="Zhao Y."/>
            <person name="Jones M."/>
            <person name="Mungall A.J."/>
            <person name="Coope R."/>
            <person name="Pleasance S."/>
            <person name="Moore R.A."/>
            <person name="Holt R.A."/>
            <person name="Round J.M."/>
            <person name="Ohora S."/>
            <person name="Walle B.V."/>
            <person name="Veldhoen N."/>
            <person name="Helbing C.C."/>
            <person name="Birol I."/>
        </authorList>
    </citation>
    <scope>NUCLEOTIDE SEQUENCE [LARGE SCALE GENOMIC DNA]</scope>
</reference>
<dbReference type="InterPro" id="IPR016024">
    <property type="entry name" value="ARM-type_fold"/>
</dbReference>
<name>A0A2G9RB57_AQUCT</name>
<feature type="non-terminal residue" evidence="3">
    <location>
        <position position="1"/>
    </location>
</feature>
<accession>A0A2G9RB57</accession>
<dbReference type="OrthoDB" id="10258608at2759"/>